<feature type="domain" description="GLUG" evidence="1">
    <location>
        <begin position="424"/>
        <end position="450"/>
    </location>
</feature>
<name>A0A3S2W2A5_9HYPH</name>
<dbReference type="EMBL" id="SACP01000064">
    <property type="protein sequence ID" value="RVU11965.1"/>
    <property type="molecule type" value="Genomic_DNA"/>
</dbReference>
<keyword evidence="5" id="KW-1185">Reference proteome</keyword>
<evidence type="ECO:0000259" key="2">
    <source>
        <dbReference type="Pfam" id="PF18657"/>
    </source>
</evidence>
<dbReference type="InterPro" id="IPR011493">
    <property type="entry name" value="GLUG"/>
</dbReference>
<evidence type="ECO:0000313" key="4">
    <source>
        <dbReference type="EMBL" id="RVU11965.1"/>
    </source>
</evidence>
<comment type="caution">
    <text evidence="4">The sequence shown here is derived from an EMBL/GenBank/DDBJ whole genome shotgun (WGS) entry which is preliminary data.</text>
</comment>
<feature type="domain" description="MBG" evidence="3">
    <location>
        <begin position="2378"/>
        <end position="2454"/>
    </location>
</feature>
<dbReference type="InterPro" id="IPR041248">
    <property type="entry name" value="YDG"/>
</dbReference>
<feature type="non-terminal residue" evidence="4">
    <location>
        <position position="1"/>
    </location>
</feature>
<dbReference type="Pfam" id="PF18676">
    <property type="entry name" value="MBG_2"/>
    <property type="match status" value="2"/>
</dbReference>
<feature type="domain" description="MBG" evidence="3">
    <location>
        <begin position="2542"/>
        <end position="2616"/>
    </location>
</feature>
<dbReference type="OrthoDB" id="1776524at2"/>
<dbReference type="Gene3D" id="3.30.160.710">
    <property type="match status" value="1"/>
</dbReference>
<dbReference type="Proteomes" id="UP000286997">
    <property type="component" value="Unassembled WGS sequence"/>
</dbReference>
<protein>
    <recommendedName>
        <fullName evidence="6">GLUG domain-containing protein</fullName>
    </recommendedName>
</protein>
<gene>
    <name evidence="4" type="ORF">EOE48_28260</name>
</gene>
<reference evidence="4 5" key="1">
    <citation type="submission" date="2019-01" db="EMBL/GenBank/DDBJ databases">
        <authorList>
            <person name="Chen W.-M."/>
        </authorList>
    </citation>
    <scope>NUCLEOTIDE SEQUENCE [LARGE SCALE GENOMIC DNA]</scope>
    <source>
        <strain evidence="4 5">TER-1</strain>
    </source>
</reference>
<evidence type="ECO:0000313" key="5">
    <source>
        <dbReference type="Proteomes" id="UP000286997"/>
    </source>
</evidence>
<evidence type="ECO:0000259" key="1">
    <source>
        <dbReference type="Pfam" id="PF07581"/>
    </source>
</evidence>
<feature type="domain" description="YDG" evidence="2">
    <location>
        <begin position="2630"/>
        <end position="2700"/>
    </location>
</feature>
<evidence type="ECO:0000259" key="3">
    <source>
        <dbReference type="Pfam" id="PF18676"/>
    </source>
</evidence>
<evidence type="ECO:0008006" key="6">
    <source>
        <dbReference type="Google" id="ProtNLM"/>
    </source>
</evidence>
<dbReference type="Pfam" id="PF18657">
    <property type="entry name" value="YDG"/>
    <property type="match status" value="2"/>
</dbReference>
<dbReference type="Gene3D" id="2.160.20.110">
    <property type="match status" value="5"/>
</dbReference>
<accession>A0A3S2W2A5</accession>
<feature type="non-terminal residue" evidence="4">
    <location>
        <position position="2768"/>
    </location>
</feature>
<feature type="domain" description="YDG" evidence="2">
    <location>
        <begin position="2461"/>
        <end position="2532"/>
    </location>
</feature>
<proteinExistence type="predicted"/>
<sequence length="2768" mass="264130">TAPTIATRGARIEASGAGGGGVVRLGGGRQGAGRLAHAERVTVDAGTVIRADARVRGNGGDVVVWSDVRTQFSGTITARGGREGGNGGEAEVSSKGVLAYDGTTLLTAAKGRFGTLLLDPYDITISDGAQTTGSGFTATGNDSVIKAATLQTALATANVTVSTGAAGGPGGQAGTITVAAPLSWSTGTRLTLEAASAIAVNAPITVAGGGQLTLTTGTEPVGSSTQPLLSFGQGASVTFASGQSGQALTINSQGYTLVRTMADLDGIDGVAAVAGGALNDQSAAGGLAGRYALAGNLDASGRTYTDALVGTGSSGTDATQFTGTFEGLGHTLTGLTIDKRGNSTGLFGLVASGGTVRNVGLVGGSFRGSYWVGSLVGYNYGTAIRSYATGAVSGGSISLNTGGLVGTNDGGTVSQSYATGPVSGASNVGGLVGYNTESGTVIQSYATGTVRGINSNSQALGGLIGGNRLSRVSESYAIGAVSGGSGSSAVGGLVGSNSGSIADSYYNTDTAGQPRGVGSGSNDGVTGLTTANLTARLPDGFSTDAWANVGNRTSPYLTANPGPVLVGADGTARLYNLVFTLPQLQAINANLAGNYALANDIDAAGTTYTTGVIAGGSTSAARPTPFSGRLDGLGHAVRNLTISGGGNRYVGLIGHSTGTVRDIGVVGGSVSGQESVGGLVGLNGAGGTVVQAYATGTVTGSIDLGVLVGRNGGTVNQSYATGAVTGPRYNMGGLVGTNDRGSTISQSFATGSSGDSGSSYSGGLVGSNSGLIIQSYSTGSSGGSGSSTAGGLVGINDSNGTVVQSYATGVVAAGSSSYSAGALVGSNSGSVTASYYNTDTAGQPRGVGSGQSGGVTGLTTANLTAGLPGDFTTGVWANVGNRTSPYLTANPGPVLVGADGTARLYNLIFTLPQLQAINANLAGNYALANDIDAAGTSFTTGVIAGGGTSTTAPTPFSGRLDGLGHAVRDLTITGGSNNYVGLIGHSTGTVRDIGVVGGSISGASRVGGLVGNNDGGTVSQSYATGAVTGGTDSTYVGGLVGRSLIGGTVSQSYATGPVSGSNDVGGLVGNNYGSVSRSSATGAVSGVSSVGGLVGFNASSGTVGQSFATGAVTGSAGTSFEVGGLVGDNGGTVSGSSATGATRGQRQVGGLVGYNRSTGTVIRSYAVGAVSGLGNSVGGLVGRNDGGAVSGSYATGSVAGSNNVGGLLGFNDGGTVSQSYATGAVSGSQGVGGLVGFNDFTSSRIDQSYATGAVSGSEGVGGLVGVNYGTVEQSHATGAIGGSSRYVGGLVGYSNSTINQSYATGAVTGDTGSSFVGGLVGENVGTVTASAWDTQTSGQTTSAGGTGYTTRQLQGLDPVSGSFSANNLRFFSTASALGDGTTSAFSGGASGLYPYLTHFFPTGVQAVSGTAYADRGLTPLASGVTPAHVTLAVGGTLTRVTTGANGAYYVALPAGTLASGGTATLAYTTGDGTPAGTVTGASLIGATGTTRGLDIWGNTLIAPTTATSLLGAPGTVGDLLTPANRTLLTAARGGTGLGDPAGLTGVGYIATGAAGFTLDAPVAPGAAGGLYVRSTQGPVRVAQEQVLSGAGLTLLSAGSLAVNAPVRVQGAGRVALGYDAADPGNLSFAQGAGLTFLNADGSAATAAVAGQALAINSQGYTLVRTMADLDGIDGVAAVAGGAVTDQSAAGGLAGRYALAGNLDGSGTTYADALVGTGATRFSGTFEGLGHTLTGLTIDKAGEFAGLFGAVGSGGTVRNLGLVGGSVRGSSYVGGLVGYNVGTVSRSYAVGAVTSFDRSSLSLGGLVGANSGTVSRSYAAGAVTGTSTGTVNSMGGLVGLNGTGGTVSQSYSTSAVTGSTTGSSVSVGGLVGQNYGGSVIQSYATGAVSGSSSVGGLVGFNDGGGTVTDSAWNTQTTGLTTSAGGLGLTTADLQNGSLPAGFNSAVWATGPGLYPYLNSFFPAGVQAVTATVQPAGVTAPAGIQVGFHAGGSLLGGGTVSAGANGYVYQAVAAGTLPAGPVRIGASLAPAGGGAPTGLLYTDAAQVAGSVLALDPIITGLNRQTTAQTTYSGLQADLAATFGAGPLATLTTALAATPLAVSATGAGFTLDRALSAGGSVGLATTARGATLTLAADLTLGAGSLTLAAAGRLDQTAGRITAGRLTGSSGADLRLAGAGNAIGTLDGLRAGGALAVATTTDLTLAAGSQVFANGDVALATPGAFLNTPVANAVVSTGGRWLIYAAAPAGNAFGGLDSGNTAVWGTAPGAAVTAAGNRYVFAATPTLTVTTTDLAKTYGEDAAARVAGAYTLAGLDPGRSGAYRADTATGAPAVTSAGAGARATVAGGPYAITADAGSLTAPAGYRVVFADAGRLTVTPAALTITAADRTKVYGDAPDLGTTGFTTAGLVNGDTVGAVALASAGTATTATVAGGPYAITAAAAQGTGLANYRITYADAPTGLTVTPRPVTLSGTRVYDAGTAIAGGLLTAGNLVGADTVTVAGTGLLAAKDVGAQALADPSGLTLSNPNYTLAGATGAVTITPATLTYAADPVRRTYGAANPPLTGTVTGLLGADTLAEATTGTAAFTTGAGPGSNVGSYAVTGSGLAARNYVFAQAAGNATALGIDPALLTVTGTKTYDATAGFGAGQLTVTGGVDGESVALTAGSATAASAEAGLHASTSLTGLAVAVTGGNGLASNYALPAGAALTITPRPVTVTANSGASVYGDAPVDPGLSATGLAPGEGIGVLTGLSSGFALDAASAAGAYPLAVA</sequence>
<dbReference type="RefSeq" id="WP_127734200.1">
    <property type="nucleotide sequence ID" value="NZ_SACP01000064.1"/>
</dbReference>
<feature type="domain" description="GLUG" evidence="1">
    <location>
        <begin position="1863"/>
        <end position="1888"/>
    </location>
</feature>
<dbReference type="InterPro" id="IPR041286">
    <property type="entry name" value="MBG_2"/>
</dbReference>
<organism evidence="4 5">
    <name type="scientific">Methylobacterium oryzihabitans</name>
    <dbReference type="NCBI Taxonomy" id="2499852"/>
    <lineage>
        <taxon>Bacteria</taxon>
        <taxon>Pseudomonadati</taxon>
        <taxon>Pseudomonadota</taxon>
        <taxon>Alphaproteobacteria</taxon>
        <taxon>Hyphomicrobiales</taxon>
        <taxon>Methylobacteriaceae</taxon>
        <taxon>Methylobacterium</taxon>
    </lineage>
</organism>
<feature type="domain" description="GLUG" evidence="1">
    <location>
        <begin position="1002"/>
        <end position="1028"/>
    </location>
</feature>
<dbReference type="Pfam" id="PF07581">
    <property type="entry name" value="Glug"/>
    <property type="match status" value="3"/>
</dbReference>